<dbReference type="InterPro" id="IPR050639">
    <property type="entry name" value="SSR_resolvase"/>
</dbReference>
<reference evidence="2 3" key="1">
    <citation type="submission" date="2019-06" db="EMBL/GenBank/DDBJ databases">
        <authorList>
            <person name="Rodrigo-Torres L."/>
            <person name="Arahal R. D."/>
            <person name="Lucena T."/>
        </authorList>
    </citation>
    <scope>NUCLEOTIDE SEQUENCE [LARGE SCALE GENOMIC DNA]</scope>
    <source>
        <strain evidence="2 3">SB0023/3</strain>
    </source>
</reference>
<dbReference type="Gene3D" id="3.40.50.1390">
    <property type="entry name" value="Resolvase, N-terminal catalytic domain"/>
    <property type="match status" value="1"/>
</dbReference>
<dbReference type="PROSITE" id="PS51737">
    <property type="entry name" value="RECOMBINASE_DNA_BIND"/>
    <property type="match status" value="1"/>
</dbReference>
<dbReference type="PANTHER" id="PTHR30461:SF23">
    <property type="entry name" value="DNA RECOMBINASE-RELATED"/>
    <property type="match status" value="1"/>
</dbReference>
<dbReference type="Pfam" id="PF00239">
    <property type="entry name" value="Resolvase"/>
    <property type="match status" value="1"/>
</dbReference>
<dbReference type="InterPro" id="IPR006119">
    <property type="entry name" value="Resolv_N"/>
</dbReference>
<dbReference type="RefSeq" id="WP_142581758.1">
    <property type="nucleotide sequence ID" value="NZ_CABFPH010000006.1"/>
</dbReference>
<sequence length="707" mass="80080">MTRSKPPASDADLIRLATELDARSRDVGFPQVNVENEFWVSYSRYSTRKQKETSIKQQDQSTATYAGRLGLLPHPERHRFCDKEQSGAYVLKRKGLRELRELARTGAFKYLLVYDLSRLSRNLLKLLEIHDEMRNLGVEIHVAGPLGTGRVNDVTATIHGLFAQEERVRLLQTTSEAKILAADDGRNMGRVPYGYRRGAEPGTLVVHEPEAAVIRRIFVLYDQGISAGRICRILNADDVPAPDGGLWRPERLIGHNGVLRITRYVGIYIFGRTEMLRSPDGTKTIQRGRSAGPRVRRFVPAWRIVEDVDLWIRVVRRLLRSKESSDAPRPPREKHSNKAVLVFHGAYVCTCGKPMSHGFYGTSSVRSLVCRDAEVDGCPNKGRLSALWLELELLREVRDNILSEEAHRHFLENYVAENRRIQDRLARKAGTLNGRIHALEKLLEDSIVDAVNRGIASDDLIAMRERWTAEKKTCAEKLAGLPLPSFVRDVDPSEVASLREQIDDLILRMPLRPTTERDHLLVVTLRKLVTSVEIVRSPGSRDYTLRITSQLAALGVPAQDGREAEAPSRVTIRECEGPRTRNPMRIEQDRRYADLAAKNRYGLSEKDWLVLEPLLREAPLRDARKLVDAALFYLRSGCALARLPHPFAGMTEPVRRMVWKGWWKLIHDTLETDQSDAVADLDLRPFLRLEKAAGRRAGLRHSRGAAP</sequence>
<keyword evidence="3" id="KW-1185">Reference proteome</keyword>
<evidence type="ECO:0000259" key="1">
    <source>
        <dbReference type="PROSITE" id="PS51737"/>
    </source>
</evidence>
<evidence type="ECO:0000313" key="3">
    <source>
        <dbReference type="Proteomes" id="UP000410984"/>
    </source>
</evidence>
<dbReference type="PANTHER" id="PTHR30461">
    <property type="entry name" value="DNA-INVERTASE FROM LAMBDOID PROPHAGE"/>
    <property type="match status" value="1"/>
</dbReference>
<dbReference type="InterPro" id="IPR036162">
    <property type="entry name" value="Resolvase-like_N_sf"/>
</dbReference>
<name>A0A509E7R7_9HYPH</name>
<gene>
    <name evidence="2" type="ORF">MET9862_00725</name>
</gene>
<dbReference type="OrthoDB" id="7977255at2"/>
<dbReference type="Pfam" id="PF07508">
    <property type="entry name" value="Recombinase"/>
    <property type="match status" value="1"/>
</dbReference>
<protein>
    <recommendedName>
        <fullName evidence="1">Recombinase domain-containing protein</fullName>
    </recommendedName>
</protein>
<dbReference type="AlphaFoldDB" id="A0A509E7R7"/>
<dbReference type="EMBL" id="CABFPH010000006">
    <property type="protein sequence ID" value="VUD70162.1"/>
    <property type="molecule type" value="Genomic_DNA"/>
</dbReference>
<dbReference type="SUPFAM" id="SSF53041">
    <property type="entry name" value="Resolvase-like"/>
    <property type="match status" value="1"/>
</dbReference>
<dbReference type="GO" id="GO:0003677">
    <property type="term" value="F:DNA binding"/>
    <property type="evidence" value="ECO:0007669"/>
    <property type="project" value="InterPro"/>
</dbReference>
<dbReference type="InterPro" id="IPR038109">
    <property type="entry name" value="DNA_bind_recomb_sf"/>
</dbReference>
<dbReference type="GO" id="GO:0000150">
    <property type="term" value="F:DNA strand exchange activity"/>
    <property type="evidence" value="ECO:0007669"/>
    <property type="project" value="InterPro"/>
</dbReference>
<dbReference type="Gene3D" id="3.90.1750.20">
    <property type="entry name" value="Putative Large Serine Recombinase, Chain B, Domain 2"/>
    <property type="match status" value="1"/>
</dbReference>
<accession>A0A509E7R7</accession>
<dbReference type="Proteomes" id="UP000410984">
    <property type="component" value="Unassembled WGS sequence"/>
</dbReference>
<evidence type="ECO:0000313" key="2">
    <source>
        <dbReference type="EMBL" id="VUD70162.1"/>
    </source>
</evidence>
<organism evidence="2 3">
    <name type="scientific">Methylobacterium symbioticum</name>
    <dbReference type="NCBI Taxonomy" id="2584084"/>
    <lineage>
        <taxon>Bacteria</taxon>
        <taxon>Pseudomonadati</taxon>
        <taxon>Pseudomonadota</taxon>
        <taxon>Alphaproteobacteria</taxon>
        <taxon>Hyphomicrobiales</taxon>
        <taxon>Methylobacteriaceae</taxon>
        <taxon>Methylobacterium</taxon>
    </lineage>
</organism>
<proteinExistence type="predicted"/>
<dbReference type="CDD" id="cd00338">
    <property type="entry name" value="Ser_Recombinase"/>
    <property type="match status" value="1"/>
</dbReference>
<dbReference type="SMART" id="SM00857">
    <property type="entry name" value="Resolvase"/>
    <property type="match status" value="1"/>
</dbReference>
<dbReference type="InterPro" id="IPR011109">
    <property type="entry name" value="DNA_bind_recombinase_dom"/>
</dbReference>
<feature type="domain" description="Recombinase" evidence="1">
    <location>
        <begin position="192"/>
        <end position="324"/>
    </location>
</feature>